<dbReference type="SUPFAM" id="SSF49785">
    <property type="entry name" value="Galactose-binding domain-like"/>
    <property type="match status" value="1"/>
</dbReference>
<keyword evidence="1" id="KW-0732">Signal</keyword>
<dbReference type="Gene3D" id="2.60.120.260">
    <property type="entry name" value="Galactose-binding domain-like"/>
    <property type="match status" value="1"/>
</dbReference>
<feature type="chain" id="PRO_5040137847" evidence="1">
    <location>
        <begin position="24"/>
        <end position="1011"/>
    </location>
</feature>
<sequence>MALQRLVRGFLILLPLLAIQTQAASRGSFSNPAASSRPFFRYWLPDASVDPDLIAEDVVNAGKVGAGGVEFVPFYNYGGEMGGYPEGADWSKYGFGTPAFQAIFRRALEAHRDNDMVMDFAIGPNQGQGVPAKPHDKGLQWDLVPFAEPVPSKRTTIDLPGWGEGELIAAITGLVTDKTNKTSMPPHLQLTIREGSLQAVTAKVNKQGKLPVAAEELPTSRERWVFAFYQRRTLAKNVVFPARSTNTIFDNGSFTVDHFSARGAQTVIDFWEKHILLDGVDELLSQVGNYGWEDSLEIQSNISWTPQLPKRFKAQHGYDVFAYLPLIMWANNNINIQKESPGTIRAILDSETQGSGYIGDYRATLQKCYQEYIGALSQWTNRRLGRQMSAQVSYNMPMDAAASVPFVDVPECESLQWRDGIDGYRQFSGAAALAGQRVVSNEMGGEFLNAFRHTIPGLLASINRAFAGGVNRVVIHGQTYAHNYYNTTWPGYTAWQYVVSEPYSEKFPSWERGLNEALEYVARTQHVLQSGRAVIDVALYNKVSASDPNFNSFRDSSDLLDAGYSYRYLTPHNFDLSQAKVENGQLGPDSASFKALVITSEHNEMALDGAKRLVQFAQSGLPIVFEGKPKYYAAGNGSSHDLAHVMGLLFTSPHVHRCGIGKSTAALARIGITPRVATKLNSTVHTTWRSDDQKGINYLFLFADKHSSSGYIEVKSGVFAYTFDAWSGLIRPLLHYSTSKDRGVLRIPINLGAGQTIMFGFSKKQLKGISTPKFSITELPSTVLGSEYSGREGLVLHVPYQPSSQPPQSVTLSTGRSQVVKASSGGVRPPFDLKAWTLRAEHWEAPRDITDANVLAVKRNTTHNLHGPLSGWTKDPKLANASGIGYYETSFEWTGDRKRHGAYLNLPRVLHAIQVIVNGQKTLPVDCYNHVVDIGPFLHPGENMVTLVVPTTMWNYLRSLGSEILSSGAPPLVVYGTHGPPRVLPAPEPSENGLVGPVFVTPYERVVVNPV</sequence>
<dbReference type="InterPro" id="IPR053161">
    <property type="entry name" value="Ulvan_degrading_GH"/>
</dbReference>
<protein>
    <submittedName>
        <fullName evidence="2">Uncharacterized protein</fullName>
    </submittedName>
</protein>
<dbReference type="Pfam" id="PF17132">
    <property type="entry name" value="Glyco_hydro_106"/>
    <property type="match status" value="1"/>
</dbReference>
<proteinExistence type="predicted"/>
<dbReference type="AlphaFoldDB" id="A0A9P9D2I0"/>
<feature type="signal peptide" evidence="1">
    <location>
        <begin position="1"/>
        <end position="23"/>
    </location>
</feature>
<dbReference type="PANTHER" id="PTHR36848:SF2">
    <property type="entry name" value="SECRETED PROTEIN"/>
    <property type="match status" value="1"/>
</dbReference>
<evidence type="ECO:0000256" key="1">
    <source>
        <dbReference type="SAM" id="SignalP"/>
    </source>
</evidence>
<evidence type="ECO:0000313" key="3">
    <source>
        <dbReference type="Proteomes" id="UP000738349"/>
    </source>
</evidence>
<evidence type="ECO:0000313" key="2">
    <source>
        <dbReference type="EMBL" id="KAH7111236.1"/>
    </source>
</evidence>
<dbReference type="EMBL" id="JAGMUV010000042">
    <property type="protein sequence ID" value="KAH7111236.1"/>
    <property type="molecule type" value="Genomic_DNA"/>
</dbReference>
<dbReference type="InterPro" id="IPR008979">
    <property type="entry name" value="Galactose-bd-like_sf"/>
</dbReference>
<name>A0A9P9D2I0_9HYPO</name>
<organism evidence="2 3">
    <name type="scientific">Dactylonectria macrodidyma</name>
    <dbReference type="NCBI Taxonomy" id="307937"/>
    <lineage>
        <taxon>Eukaryota</taxon>
        <taxon>Fungi</taxon>
        <taxon>Dikarya</taxon>
        <taxon>Ascomycota</taxon>
        <taxon>Pezizomycotina</taxon>
        <taxon>Sordariomycetes</taxon>
        <taxon>Hypocreomycetidae</taxon>
        <taxon>Hypocreales</taxon>
        <taxon>Nectriaceae</taxon>
        <taxon>Dactylonectria</taxon>
    </lineage>
</organism>
<comment type="caution">
    <text evidence="2">The sequence shown here is derived from an EMBL/GenBank/DDBJ whole genome shotgun (WGS) entry which is preliminary data.</text>
</comment>
<reference evidence="2" key="1">
    <citation type="journal article" date="2021" name="Nat. Commun.">
        <title>Genetic determinants of endophytism in the Arabidopsis root mycobiome.</title>
        <authorList>
            <person name="Mesny F."/>
            <person name="Miyauchi S."/>
            <person name="Thiergart T."/>
            <person name="Pickel B."/>
            <person name="Atanasova L."/>
            <person name="Karlsson M."/>
            <person name="Huettel B."/>
            <person name="Barry K.W."/>
            <person name="Haridas S."/>
            <person name="Chen C."/>
            <person name="Bauer D."/>
            <person name="Andreopoulos W."/>
            <person name="Pangilinan J."/>
            <person name="LaButti K."/>
            <person name="Riley R."/>
            <person name="Lipzen A."/>
            <person name="Clum A."/>
            <person name="Drula E."/>
            <person name="Henrissat B."/>
            <person name="Kohler A."/>
            <person name="Grigoriev I.V."/>
            <person name="Martin F.M."/>
            <person name="Hacquard S."/>
        </authorList>
    </citation>
    <scope>NUCLEOTIDE SEQUENCE</scope>
    <source>
        <strain evidence="2">MPI-CAGE-AT-0147</strain>
    </source>
</reference>
<dbReference type="OrthoDB" id="2588159at2759"/>
<accession>A0A9P9D2I0</accession>
<gene>
    <name evidence="2" type="ORF">EDB81DRAFT_926502</name>
</gene>
<keyword evidence="3" id="KW-1185">Reference proteome</keyword>
<dbReference type="Proteomes" id="UP000738349">
    <property type="component" value="Unassembled WGS sequence"/>
</dbReference>
<dbReference type="PANTHER" id="PTHR36848">
    <property type="entry name" value="DNA-BINDING PROTEIN (PUTATIVE SECRETED PROTEIN)-RELATED"/>
    <property type="match status" value="1"/>
</dbReference>